<keyword evidence="2" id="KW-1133">Transmembrane helix</keyword>
<feature type="region of interest" description="Disordered" evidence="1">
    <location>
        <begin position="158"/>
        <end position="260"/>
    </location>
</feature>
<evidence type="ECO:0000313" key="3">
    <source>
        <dbReference type="EMBL" id="KAK7005578.1"/>
    </source>
</evidence>
<keyword evidence="2" id="KW-0812">Transmembrane</keyword>
<comment type="caution">
    <text evidence="3">The sequence shown here is derived from an EMBL/GenBank/DDBJ whole genome shotgun (WGS) entry which is preliminary data.</text>
</comment>
<name>A0AAN8W8N4_HALRR</name>
<dbReference type="Proteomes" id="UP001381693">
    <property type="component" value="Unassembled WGS sequence"/>
</dbReference>
<evidence type="ECO:0000256" key="1">
    <source>
        <dbReference type="SAM" id="MobiDB-lite"/>
    </source>
</evidence>
<dbReference type="AlphaFoldDB" id="A0AAN8W8N4"/>
<feature type="compositionally biased region" description="Polar residues" evidence="1">
    <location>
        <begin position="205"/>
        <end position="220"/>
    </location>
</feature>
<feature type="transmembrane region" description="Helical" evidence="2">
    <location>
        <begin position="305"/>
        <end position="325"/>
    </location>
</feature>
<organism evidence="3 4">
    <name type="scientific">Halocaridina rubra</name>
    <name type="common">Hawaiian red shrimp</name>
    <dbReference type="NCBI Taxonomy" id="373956"/>
    <lineage>
        <taxon>Eukaryota</taxon>
        <taxon>Metazoa</taxon>
        <taxon>Ecdysozoa</taxon>
        <taxon>Arthropoda</taxon>
        <taxon>Crustacea</taxon>
        <taxon>Multicrustacea</taxon>
        <taxon>Malacostraca</taxon>
        <taxon>Eumalacostraca</taxon>
        <taxon>Eucarida</taxon>
        <taxon>Decapoda</taxon>
        <taxon>Pleocyemata</taxon>
        <taxon>Caridea</taxon>
        <taxon>Atyoidea</taxon>
        <taxon>Atyidae</taxon>
        <taxon>Halocaridina</taxon>
    </lineage>
</organism>
<reference evidence="3 4" key="1">
    <citation type="submission" date="2023-11" db="EMBL/GenBank/DDBJ databases">
        <title>Halocaridina rubra genome assembly.</title>
        <authorList>
            <person name="Smith C."/>
        </authorList>
    </citation>
    <scope>NUCLEOTIDE SEQUENCE [LARGE SCALE GENOMIC DNA]</scope>
    <source>
        <strain evidence="3">EP-1</strain>
        <tissue evidence="3">Whole</tissue>
    </source>
</reference>
<proteinExistence type="predicted"/>
<feature type="compositionally biased region" description="Low complexity" evidence="1">
    <location>
        <begin position="231"/>
        <end position="240"/>
    </location>
</feature>
<evidence type="ECO:0000313" key="4">
    <source>
        <dbReference type="Proteomes" id="UP001381693"/>
    </source>
</evidence>
<feature type="compositionally biased region" description="Polar residues" evidence="1">
    <location>
        <begin position="161"/>
        <end position="171"/>
    </location>
</feature>
<protein>
    <submittedName>
        <fullName evidence="3">Uncharacterized protein</fullName>
    </submittedName>
</protein>
<dbReference type="EMBL" id="JAXCGZ010023790">
    <property type="protein sequence ID" value="KAK7005578.1"/>
    <property type="molecule type" value="Genomic_DNA"/>
</dbReference>
<sequence length="393" mass="44022">MNKAKSNSREVELDIEEVKQITTENRVKTREVGKRIKKSDSLKVKRGLYNIHPVKSLDSLLFSDATLAKSSISTDGTRRGSYTEGVTNNRKEHYVNLTEGNFASSLKVDNGEIIPKRKKSLTWSEDTQTIQCSNKELSSSRKSGINDHCDRCLRDNHRKSSISSRRNSHTTGSERIKGSRNNEYGEVAVTRGGSLGPGGRRRSSTVSSCSNRKGSEQWQTIPVPYKKERSLSASSGSSARRNSRRNTLMRDEEEAESLLGRSAGGQTDVTLASILNHIAYVNQTASASKWPMELKDSRKAQVQQVLIVTYVTAALGTVLSLALVYRLYGHFISGVAVLPNPPWLWFTYESGCRFLEFLMGCAMANITRQPVPNRHPQYPHSLRRLKHRNSLYI</sequence>
<accession>A0AAN8W8N4</accession>
<evidence type="ECO:0000256" key="2">
    <source>
        <dbReference type="SAM" id="Phobius"/>
    </source>
</evidence>
<keyword evidence="2" id="KW-0472">Membrane</keyword>
<keyword evidence="4" id="KW-1185">Reference proteome</keyword>
<gene>
    <name evidence="3" type="ORF">SK128_022894</name>
</gene>